<protein>
    <recommendedName>
        <fullName evidence="4">Prepilin-type cleavage/methylation domain-containing protein</fullName>
    </recommendedName>
</protein>
<dbReference type="EMBL" id="NIBG01000014">
    <property type="protein sequence ID" value="PAB58511.1"/>
    <property type="molecule type" value="Genomic_DNA"/>
</dbReference>
<dbReference type="InterPro" id="IPR012902">
    <property type="entry name" value="N_methyl_site"/>
</dbReference>
<dbReference type="SUPFAM" id="SSF54523">
    <property type="entry name" value="Pili subunits"/>
    <property type="match status" value="1"/>
</dbReference>
<evidence type="ECO:0000256" key="1">
    <source>
        <dbReference type="SAM" id="Phobius"/>
    </source>
</evidence>
<feature type="transmembrane region" description="Helical" evidence="1">
    <location>
        <begin position="15"/>
        <end position="35"/>
    </location>
</feature>
<keyword evidence="1" id="KW-0812">Transmembrane</keyword>
<dbReference type="NCBIfam" id="TIGR02532">
    <property type="entry name" value="IV_pilin_GFxxxE"/>
    <property type="match status" value="1"/>
</dbReference>
<evidence type="ECO:0000313" key="3">
    <source>
        <dbReference type="Proteomes" id="UP000216024"/>
    </source>
</evidence>
<dbReference type="PROSITE" id="PS00409">
    <property type="entry name" value="PROKAR_NTER_METHYL"/>
    <property type="match status" value="1"/>
</dbReference>
<reference evidence="2 3" key="1">
    <citation type="submission" date="2017-06" db="EMBL/GenBank/DDBJ databases">
        <title>Draft genome sequence of anaerobic fermentative bacterium Anaeromicrobium sediminis DY2726D isolated from West Pacific Ocean sediments.</title>
        <authorList>
            <person name="Zeng X."/>
        </authorList>
    </citation>
    <scope>NUCLEOTIDE SEQUENCE [LARGE SCALE GENOMIC DNA]</scope>
    <source>
        <strain evidence="2 3">DY2726D</strain>
    </source>
</reference>
<dbReference type="InterPro" id="IPR045584">
    <property type="entry name" value="Pilin-like"/>
</dbReference>
<dbReference type="RefSeq" id="WP_095134453.1">
    <property type="nucleotide sequence ID" value="NZ_NIBG01000014.1"/>
</dbReference>
<comment type="caution">
    <text evidence="2">The sequence shown here is derived from an EMBL/GenBank/DDBJ whole genome shotgun (WGS) entry which is preliminary data.</text>
</comment>
<name>A0A267MG07_9FIRM</name>
<dbReference type="PANTHER" id="PTHR30093">
    <property type="entry name" value="GENERAL SECRETION PATHWAY PROTEIN G"/>
    <property type="match status" value="1"/>
</dbReference>
<keyword evidence="1" id="KW-1133">Transmembrane helix</keyword>
<dbReference type="Gene3D" id="3.30.700.10">
    <property type="entry name" value="Glycoprotein, Type 4 Pilin"/>
    <property type="match status" value="1"/>
</dbReference>
<keyword evidence="1" id="KW-0472">Membrane</keyword>
<keyword evidence="3" id="KW-1185">Reference proteome</keyword>
<dbReference type="OrthoDB" id="1819208at2"/>
<dbReference type="Proteomes" id="UP000216024">
    <property type="component" value="Unassembled WGS sequence"/>
</dbReference>
<accession>A0A267MG07</accession>
<evidence type="ECO:0000313" key="2">
    <source>
        <dbReference type="EMBL" id="PAB58511.1"/>
    </source>
</evidence>
<dbReference type="AlphaFoldDB" id="A0A267MG07"/>
<dbReference type="Pfam" id="PF07963">
    <property type="entry name" value="N_methyl"/>
    <property type="match status" value="1"/>
</dbReference>
<sequence>MLKFFNEKLRNKKGFTLVELIVVIAIIGIIGSMAIPKLSGVTNDARKSTDLASAKTIANATTILLTQGEITPPAKTDTVIILDGKVTEGTSEDKITNYLEKLPQIETHNEGTYFRVVIDKNGDVTVTTYDSSNYEELYPNVSDTFGIGDDDDNDLTNND</sequence>
<organism evidence="2 3">
    <name type="scientific">Anaeromicrobium sediminis</name>
    <dbReference type="NCBI Taxonomy" id="1478221"/>
    <lineage>
        <taxon>Bacteria</taxon>
        <taxon>Bacillati</taxon>
        <taxon>Bacillota</taxon>
        <taxon>Clostridia</taxon>
        <taxon>Peptostreptococcales</taxon>
        <taxon>Thermotaleaceae</taxon>
        <taxon>Anaeromicrobium</taxon>
    </lineage>
</organism>
<proteinExistence type="predicted"/>
<gene>
    <name evidence="2" type="ORF">CCE28_14490</name>
</gene>
<evidence type="ECO:0008006" key="4">
    <source>
        <dbReference type="Google" id="ProtNLM"/>
    </source>
</evidence>